<feature type="compositionally biased region" description="Basic and acidic residues" evidence="1">
    <location>
        <begin position="504"/>
        <end position="516"/>
    </location>
</feature>
<dbReference type="Proteomes" id="UP001239445">
    <property type="component" value="Unassembled WGS sequence"/>
</dbReference>
<sequence length="690" mass="77861">MVAPAVPEITEEILHESIDTRTESLAALRELGPPDLVHLLKQPLRHPGKQIGVYHHVTGVDASSSASLAAYINTLTYKEFGQSATAKTIEGTYCCYNAFSRVDMRVHAPFPGSVESYCVDERGEKRKATDELWLETYLCSVLRAYSYADDGTGDTIRKIMGVRRFNPVTNTETEHKFLSAAEQLFFKGWQLGSDSVVQVPNVVSNHLTSGLLKYFSTTGRYASGINLFEKLRTQNTEVASLLAKVLFMGNEEVQGVRILHEALKQTPMDYVMLDTQAEFLLKKAETAAAPEQKEERLRMALGCADRSTIAAPSEFGTWARLAQVYVAMEDWENALTILNSCPMFTYQDKDTPIMPEPKDVHLPTLPETRLDEIDSEPESRYSEQVDPSLLNLRAAAYRGTFKAAYSILTEMTAKIGWDQLLKIRSNVFVMEDEYRHEKQDPSLPAKRNASTDGLRGTPDPTANGDASEASDDEKDEESEPTSQNLDANGKPEELERPSSAVDPDEAKKEQENGAEDHFSRLNNKRLCERWLDSLFMVLYEDLRVYTIWRTQMAQYRAQSMQYKKSSEEWEILGSLAERLQHTDEAVEAYRACLSMRFSPKALSGILKVFEKNKNTRETVAATIRLVTWQYRWYSEFSPELLHTIRMLIEDEGAVKVRSIIQATNLPQNVLDLTHHYAALCATFRSSGTDG</sequence>
<dbReference type="InterPro" id="IPR015374">
    <property type="entry name" value="ChAPs"/>
</dbReference>
<dbReference type="GO" id="GO:0034044">
    <property type="term" value="C:exomer complex"/>
    <property type="evidence" value="ECO:0007669"/>
    <property type="project" value="UniProtKB-ARBA"/>
</dbReference>
<keyword evidence="3" id="KW-1185">Reference proteome</keyword>
<evidence type="ECO:0000256" key="1">
    <source>
        <dbReference type="SAM" id="MobiDB-lite"/>
    </source>
</evidence>
<dbReference type="FunFam" id="1.25.40.10:FF:000146">
    <property type="entry name" value="Clathrin-coated vesiclec protein (Bud7)"/>
    <property type="match status" value="1"/>
</dbReference>
<protein>
    <submittedName>
        <fullName evidence="2">Chs5p-Arf1p-binding proteins-domain-containing protein</fullName>
    </submittedName>
</protein>
<dbReference type="PANTHER" id="PTHR31975:SF1">
    <property type="entry name" value="BUD SITE SELECTION PROTEIN 7-RELATED"/>
    <property type="match status" value="1"/>
</dbReference>
<dbReference type="PANTHER" id="PTHR31975">
    <property type="entry name" value="BUD SITE SELECTION PROTEIN 7-RELATED"/>
    <property type="match status" value="1"/>
</dbReference>
<dbReference type="AlphaFoldDB" id="A0AAJ0BEQ8"/>
<dbReference type="FunFam" id="1.25.40.10:FF:000149">
    <property type="entry name" value="Clathrin-coated vesiclec protein (Bud7)"/>
    <property type="match status" value="1"/>
</dbReference>
<evidence type="ECO:0000313" key="2">
    <source>
        <dbReference type="EMBL" id="KAK1755452.1"/>
    </source>
</evidence>
<name>A0AAJ0BEQ8_9PEZI</name>
<organism evidence="2 3">
    <name type="scientific">Echria macrotheca</name>
    <dbReference type="NCBI Taxonomy" id="438768"/>
    <lineage>
        <taxon>Eukaryota</taxon>
        <taxon>Fungi</taxon>
        <taxon>Dikarya</taxon>
        <taxon>Ascomycota</taxon>
        <taxon>Pezizomycotina</taxon>
        <taxon>Sordariomycetes</taxon>
        <taxon>Sordariomycetidae</taxon>
        <taxon>Sordariales</taxon>
        <taxon>Schizotheciaceae</taxon>
        <taxon>Echria</taxon>
    </lineage>
</organism>
<dbReference type="EMBL" id="MU839833">
    <property type="protein sequence ID" value="KAK1755452.1"/>
    <property type="molecule type" value="Genomic_DNA"/>
</dbReference>
<accession>A0AAJ0BEQ8</accession>
<dbReference type="InterPro" id="IPR011990">
    <property type="entry name" value="TPR-like_helical_dom_sf"/>
</dbReference>
<comment type="caution">
    <text evidence="2">The sequence shown here is derived from an EMBL/GenBank/DDBJ whole genome shotgun (WGS) entry which is preliminary data.</text>
</comment>
<dbReference type="Gene3D" id="1.25.40.10">
    <property type="entry name" value="Tetratricopeptide repeat domain"/>
    <property type="match status" value="2"/>
</dbReference>
<dbReference type="SUPFAM" id="SSF48452">
    <property type="entry name" value="TPR-like"/>
    <property type="match status" value="1"/>
</dbReference>
<proteinExistence type="predicted"/>
<evidence type="ECO:0000313" key="3">
    <source>
        <dbReference type="Proteomes" id="UP001239445"/>
    </source>
</evidence>
<dbReference type="GO" id="GO:0006893">
    <property type="term" value="P:Golgi to plasma membrane transport"/>
    <property type="evidence" value="ECO:0007669"/>
    <property type="project" value="TreeGrafter"/>
</dbReference>
<reference evidence="2" key="1">
    <citation type="submission" date="2023-06" db="EMBL/GenBank/DDBJ databases">
        <title>Genome-scale phylogeny and comparative genomics of the fungal order Sordariales.</title>
        <authorList>
            <consortium name="Lawrence Berkeley National Laboratory"/>
            <person name="Hensen N."/>
            <person name="Bonometti L."/>
            <person name="Westerberg I."/>
            <person name="Brannstrom I.O."/>
            <person name="Guillou S."/>
            <person name="Cros-Aarteil S."/>
            <person name="Calhoun S."/>
            <person name="Haridas S."/>
            <person name="Kuo A."/>
            <person name="Mondo S."/>
            <person name="Pangilinan J."/>
            <person name="Riley R."/>
            <person name="Labutti K."/>
            <person name="Andreopoulos B."/>
            <person name="Lipzen A."/>
            <person name="Chen C."/>
            <person name="Yanf M."/>
            <person name="Daum C."/>
            <person name="Ng V."/>
            <person name="Clum A."/>
            <person name="Steindorff A."/>
            <person name="Ohm R."/>
            <person name="Martin F."/>
            <person name="Silar P."/>
            <person name="Natvig D."/>
            <person name="Lalanne C."/>
            <person name="Gautier V."/>
            <person name="Ament-Velasquez S.L."/>
            <person name="Kruys A."/>
            <person name="Hutchinson M.I."/>
            <person name="Powell A.J."/>
            <person name="Barry K."/>
            <person name="Miller A.N."/>
            <person name="Grigoriev I.V."/>
            <person name="Debuchy R."/>
            <person name="Gladieux P."/>
            <person name="Thoren M.H."/>
            <person name="Johannesson H."/>
        </authorList>
    </citation>
    <scope>NUCLEOTIDE SEQUENCE</scope>
    <source>
        <strain evidence="2">PSN4</strain>
    </source>
</reference>
<feature type="compositionally biased region" description="Acidic residues" evidence="1">
    <location>
        <begin position="468"/>
        <end position="479"/>
    </location>
</feature>
<gene>
    <name evidence="2" type="ORF">QBC47DRAFT_380441</name>
</gene>
<feature type="region of interest" description="Disordered" evidence="1">
    <location>
        <begin position="435"/>
        <end position="516"/>
    </location>
</feature>
<dbReference type="Pfam" id="PF09295">
    <property type="entry name" value="ChAPs"/>
    <property type="match status" value="1"/>
</dbReference>